<dbReference type="Proteomes" id="UP000738431">
    <property type="component" value="Chromosome"/>
</dbReference>
<keyword evidence="1" id="KW-0812">Transmembrane</keyword>
<keyword evidence="3" id="KW-1185">Reference proteome</keyword>
<feature type="transmembrane region" description="Helical" evidence="1">
    <location>
        <begin position="95"/>
        <end position="116"/>
    </location>
</feature>
<reference evidence="2 3" key="1">
    <citation type="submission" date="2021-08" db="EMBL/GenBank/DDBJ databases">
        <authorList>
            <person name="Zhang D."/>
            <person name="Zhang A."/>
            <person name="Wang L."/>
        </authorList>
    </citation>
    <scope>NUCLEOTIDE SEQUENCE [LARGE SCALE GENOMIC DNA]</scope>
    <source>
        <strain evidence="2 3">WL0086</strain>
    </source>
</reference>
<accession>A0ABZ1CDV2</accession>
<evidence type="ECO:0000256" key="1">
    <source>
        <dbReference type="SAM" id="Phobius"/>
    </source>
</evidence>
<reference evidence="2 3" key="2">
    <citation type="submission" date="2023-12" db="EMBL/GenBank/DDBJ databases">
        <title>Description of an unclassified Opitutus bacterium of Verrucomicrobiota.</title>
        <authorList>
            <person name="Zhang D.-F."/>
        </authorList>
    </citation>
    <scope>NUCLEOTIDE SEQUENCE [LARGE SCALE GENOMIC DNA]</scope>
    <source>
        <strain evidence="2 3">WL0086</strain>
    </source>
</reference>
<protein>
    <submittedName>
        <fullName evidence="2">Uncharacterized protein</fullName>
    </submittedName>
</protein>
<name>A0ABZ1CDV2_9BACT</name>
<evidence type="ECO:0000313" key="2">
    <source>
        <dbReference type="EMBL" id="WRQ89861.1"/>
    </source>
</evidence>
<dbReference type="EMBL" id="CP139781">
    <property type="protein sequence ID" value="WRQ89861.1"/>
    <property type="molecule type" value="Genomic_DNA"/>
</dbReference>
<keyword evidence="1" id="KW-1133">Transmembrane helix</keyword>
<gene>
    <name evidence="2" type="ORF">K1X11_010630</name>
</gene>
<feature type="transmembrane region" description="Helical" evidence="1">
    <location>
        <begin position="70"/>
        <end position="89"/>
    </location>
</feature>
<sequence length="117" mass="13021">MKTSPMIPYIHRPKVGFGLYLLVMVAAAFGATYNPAVNAKLILKLDGIALGFMAAVAVQRSPIHHRRSHYPADWVFFYYYLLFPLYLLTEKGWRGALQGLAILLLIVAASLTPALLM</sequence>
<evidence type="ECO:0000313" key="3">
    <source>
        <dbReference type="Proteomes" id="UP000738431"/>
    </source>
</evidence>
<keyword evidence="1" id="KW-0472">Membrane</keyword>
<proteinExistence type="predicted"/>
<organism evidence="2 3">
    <name type="scientific">Actomonas aquatica</name>
    <dbReference type="NCBI Taxonomy" id="2866162"/>
    <lineage>
        <taxon>Bacteria</taxon>
        <taxon>Pseudomonadati</taxon>
        <taxon>Verrucomicrobiota</taxon>
        <taxon>Opitutia</taxon>
        <taxon>Opitutales</taxon>
        <taxon>Opitutaceae</taxon>
        <taxon>Actomonas</taxon>
    </lineage>
</organism>
<dbReference type="RefSeq" id="WP_221032318.1">
    <property type="nucleotide sequence ID" value="NZ_CP139781.1"/>
</dbReference>